<sequence>MSNRTMMHPPLQELVFLSILTTSLFLALLLVHASLGGQASVVSLPSLLIAKLPAPTSYVQQQSTARSLLITTHQTIHRLSSLCLTQDTSLHLILYATRSQRTQSALTSLPSNDRTAYFFYAMAQMF</sequence>
<proteinExistence type="predicted"/>
<name>A0A7C8ID31_9PLEO</name>
<evidence type="ECO:0000313" key="2">
    <source>
        <dbReference type="Proteomes" id="UP000481861"/>
    </source>
</evidence>
<dbReference type="AlphaFoldDB" id="A0A7C8ID31"/>
<organism evidence="1 2">
    <name type="scientific">Massariosphaeria phaeospora</name>
    <dbReference type="NCBI Taxonomy" id="100035"/>
    <lineage>
        <taxon>Eukaryota</taxon>
        <taxon>Fungi</taxon>
        <taxon>Dikarya</taxon>
        <taxon>Ascomycota</taxon>
        <taxon>Pezizomycotina</taxon>
        <taxon>Dothideomycetes</taxon>
        <taxon>Pleosporomycetidae</taxon>
        <taxon>Pleosporales</taxon>
        <taxon>Pleosporales incertae sedis</taxon>
        <taxon>Massariosphaeria</taxon>
    </lineage>
</organism>
<keyword evidence="2" id="KW-1185">Reference proteome</keyword>
<protein>
    <submittedName>
        <fullName evidence="1">Uncharacterized protein</fullName>
    </submittedName>
</protein>
<dbReference type="Proteomes" id="UP000481861">
    <property type="component" value="Unassembled WGS sequence"/>
</dbReference>
<gene>
    <name evidence="1" type="ORF">BDV95DRAFT_53217</name>
</gene>
<accession>A0A7C8ID31</accession>
<reference evidence="1 2" key="1">
    <citation type="submission" date="2020-01" db="EMBL/GenBank/DDBJ databases">
        <authorList>
            <consortium name="DOE Joint Genome Institute"/>
            <person name="Haridas S."/>
            <person name="Albert R."/>
            <person name="Binder M."/>
            <person name="Bloem J."/>
            <person name="Labutti K."/>
            <person name="Salamov A."/>
            <person name="Andreopoulos B."/>
            <person name="Baker S.E."/>
            <person name="Barry K."/>
            <person name="Bills G."/>
            <person name="Bluhm B.H."/>
            <person name="Cannon C."/>
            <person name="Castanera R."/>
            <person name="Culley D.E."/>
            <person name="Daum C."/>
            <person name="Ezra D."/>
            <person name="Gonzalez J.B."/>
            <person name="Henrissat B."/>
            <person name="Kuo A."/>
            <person name="Liang C."/>
            <person name="Lipzen A."/>
            <person name="Lutzoni F."/>
            <person name="Magnuson J."/>
            <person name="Mondo S."/>
            <person name="Nolan M."/>
            <person name="Ohm R."/>
            <person name="Pangilinan J."/>
            <person name="Park H.-J.H."/>
            <person name="Ramirez L."/>
            <person name="Alfaro M."/>
            <person name="Sun H."/>
            <person name="Tritt A."/>
            <person name="Yoshinaga Y."/>
            <person name="Zwiers L.-H.L."/>
            <person name="Turgeon B.G."/>
            <person name="Goodwin S.B."/>
            <person name="Spatafora J.W."/>
            <person name="Crous P.W."/>
            <person name="Grigoriev I.V."/>
        </authorList>
    </citation>
    <scope>NUCLEOTIDE SEQUENCE [LARGE SCALE GENOMIC DNA]</scope>
    <source>
        <strain evidence="1 2">CBS 611.86</strain>
    </source>
</reference>
<comment type="caution">
    <text evidence="1">The sequence shown here is derived from an EMBL/GenBank/DDBJ whole genome shotgun (WGS) entry which is preliminary data.</text>
</comment>
<dbReference type="EMBL" id="JAADJZ010000012">
    <property type="protein sequence ID" value="KAF2871050.1"/>
    <property type="molecule type" value="Genomic_DNA"/>
</dbReference>
<evidence type="ECO:0000313" key="1">
    <source>
        <dbReference type="EMBL" id="KAF2871050.1"/>
    </source>
</evidence>